<gene>
    <name evidence="2" type="ORF">V0R55_24770</name>
</gene>
<proteinExistence type="predicted"/>
<dbReference type="Proteomes" id="UP001329505">
    <property type="component" value="Unassembled WGS sequence"/>
</dbReference>
<keyword evidence="3" id="KW-1185">Reference proteome</keyword>
<evidence type="ECO:0000256" key="1">
    <source>
        <dbReference type="SAM" id="MobiDB-lite"/>
    </source>
</evidence>
<feature type="region of interest" description="Disordered" evidence="1">
    <location>
        <begin position="66"/>
        <end position="88"/>
    </location>
</feature>
<name>A0ABU7GX01_9PSED</name>
<accession>A0ABU7GX01</accession>
<dbReference type="EMBL" id="JAZDQQ010000032">
    <property type="protein sequence ID" value="MEE1883382.1"/>
    <property type="molecule type" value="Genomic_DNA"/>
</dbReference>
<dbReference type="RefSeq" id="WP_330126559.1">
    <property type="nucleotide sequence ID" value="NZ_JAZDQQ010000032.1"/>
</dbReference>
<reference evidence="2 3" key="1">
    <citation type="submission" date="2024-01" db="EMBL/GenBank/DDBJ databases">
        <title>Unpublished Manusciprt.</title>
        <authorList>
            <person name="Duman M."/>
            <person name="Valdes E.G."/>
            <person name="Ajmi N."/>
            <person name="Altun S."/>
            <person name="Saticioglu I.B."/>
        </authorList>
    </citation>
    <scope>NUCLEOTIDE SEQUENCE [LARGE SCALE GENOMIC DNA]</scope>
    <source>
        <strain evidence="2 3">139P</strain>
    </source>
</reference>
<protein>
    <submittedName>
        <fullName evidence="2">Uncharacterized protein</fullName>
    </submittedName>
</protein>
<organism evidence="2 3">
    <name type="scientific">Pseudomonas soli</name>
    <dbReference type="NCBI Taxonomy" id="1306993"/>
    <lineage>
        <taxon>Bacteria</taxon>
        <taxon>Pseudomonadati</taxon>
        <taxon>Pseudomonadota</taxon>
        <taxon>Gammaproteobacteria</taxon>
        <taxon>Pseudomonadales</taxon>
        <taxon>Pseudomonadaceae</taxon>
        <taxon>Pseudomonas</taxon>
    </lineage>
</organism>
<comment type="caution">
    <text evidence="2">The sequence shown here is derived from an EMBL/GenBank/DDBJ whole genome shotgun (WGS) entry which is preliminary data.</text>
</comment>
<evidence type="ECO:0000313" key="3">
    <source>
        <dbReference type="Proteomes" id="UP001329505"/>
    </source>
</evidence>
<sequence length="88" mass="9460">MALIKIEQDSPEVIAEVREIIARLGAETSKHSDAMGLHGESMYVLGWIAALARRGLLSHGVLTQLQQEQQAARTRPEGSDGPVPTPCA</sequence>
<evidence type="ECO:0000313" key="2">
    <source>
        <dbReference type="EMBL" id="MEE1883382.1"/>
    </source>
</evidence>